<proteinExistence type="predicted"/>
<protein>
    <submittedName>
        <fullName evidence="1">Uncharacterized protein</fullName>
    </submittedName>
</protein>
<dbReference type="AlphaFoldDB" id="A0A0E9SDL7"/>
<sequence>MVLCEKTEWIYVKDRMVLCESQRGSGERQSGSLESLDEGLKARQINCSHTDANGLLVTL</sequence>
<accession>A0A0E9SDL7</accession>
<name>A0A0E9SDL7_ANGAN</name>
<reference evidence="1" key="1">
    <citation type="submission" date="2014-11" db="EMBL/GenBank/DDBJ databases">
        <authorList>
            <person name="Amaro Gonzalez C."/>
        </authorList>
    </citation>
    <scope>NUCLEOTIDE SEQUENCE</scope>
</reference>
<evidence type="ECO:0000313" key="1">
    <source>
        <dbReference type="EMBL" id="JAH38618.1"/>
    </source>
</evidence>
<dbReference type="EMBL" id="GBXM01076458">
    <property type="protein sequence ID" value="JAH32119.1"/>
    <property type="molecule type" value="Transcribed_RNA"/>
</dbReference>
<dbReference type="EMBL" id="GBXM01069959">
    <property type="protein sequence ID" value="JAH38618.1"/>
    <property type="molecule type" value="Transcribed_RNA"/>
</dbReference>
<organism evidence="1">
    <name type="scientific">Anguilla anguilla</name>
    <name type="common">European freshwater eel</name>
    <name type="synonym">Muraena anguilla</name>
    <dbReference type="NCBI Taxonomy" id="7936"/>
    <lineage>
        <taxon>Eukaryota</taxon>
        <taxon>Metazoa</taxon>
        <taxon>Chordata</taxon>
        <taxon>Craniata</taxon>
        <taxon>Vertebrata</taxon>
        <taxon>Euteleostomi</taxon>
        <taxon>Actinopterygii</taxon>
        <taxon>Neopterygii</taxon>
        <taxon>Teleostei</taxon>
        <taxon>Anguilliformes</taxon>
        <taxon>Anguillidae</taxon>
        <taxon>Anguilla</taxon>
    </lineage>
</organism>
<reference evidence="1" key="2">
    <citation type="journal article" date="2015" name="Fish Shellfish Immunol.">
        <title>Early steps in the European eel (Anguilla anguilla)-Vibrio vulnificus interaction in the gills: Role of the RtxA13 toxin.</title>
        <authorList>
            <person name="Callol A."/>
            <person name="Pajuelo D."/>
            <person name="Ebbesson L."/>
            <person name="Teles M."/>
            <person name="MacKenzie S."/>
            <person name="Amaro C."/>
        </authorList>
    </citation>
    <scope>NUCLEOTIDE SEQUENCE</scope>
</reference>